<dbReference type="Gene3D" id="3.40.50.300">
    <property type="entry name" value="P-loop containing nucleotide triphosphate hydrolases"/>
    <property type="match status" value="1"/>
</dbReference>
<dbReference type="PANTHER" id="PTHR43381:SF5">
    <property type="entry name" value="TR-TYPE G DOMAIN-CONTAINING PROTEIN"/>
    <property type="match status" value="1"/>
</dbReference>
<keyword evidence="9" id="KW-0251">Elongation factor</keyword>
<dbReference type="Proteomes" id="UP000515908">
    <property type="component" value="Chromosome 11"/>
</dbReference>
<dbReference type="GO" id="GO:0003924">
    <property type="term" value="F:GTPase activity"/>
    <property type="evidence" value="ECO:0007669"/>
    <property type="project" value="InterPro"/>
</dbReference>
<dbReference type="Pfam" id="PF00009">
    <property type="entry name" value="GTP_EFTU"/>
    <property type="match status" value="1"/>
</dbReference>
<dbReference type="InterPro" id="IPR000795">
    <property type="entry name" value="T_Tr_GTP-bd_dom"/>
</dbReference>
<dbReference type="FunFam" id="3.40.50.300:FF:002697">
    <property type="entry name" value="Translation initiation factor IF-2, putative"/>
    <property type="match status" value="1"/>
</dbReference>
<dbReference type="Gene3D" id="2.40.30.10">
    <property type="entry name" value="Translation factors"/>
    <property type="match status" value="2"/>
</dbReference>
<feature type="compositionally biased region" description="Basic residues" evidence="7">
    <location>
        <begin position="159"/>
        <end position="175"/>
    </location>
</feature>
<gene>
    <name evidence="9" type="ORF">ADEAN_000596000</name>
</gene>
<evidence type="ECO:0000256" key="1">
    <source>
        <dbReference type="ARBA" id="ARBA00007733"/>
    </source>
</evidence>
<dbReference type="GO" id="GO:0005525">
    <property type="term" value="F:GTP binding"/>
    <property type="evidence" value="ECO:0007669"/>
    <property type="project" value="UniProtKB-KW"/>
</dbReference>
<evidence type="ECO:0000256" key="3">
    <source>
        <dbReference type="ARBA" id="ARBA00022741"/>
    </source>
</evidence>
<dbReference type="InterPro" id="IPR009000">
    <property type="entry name" value="Transl_B-barrel_sf"/>
</dbReference>
<reference evidence="9 10" key="1">
    <citation type="submission" date="2020-08" db="EMBL/GenBank/DDBJ databases">
        <authorList>
            <person name="Newling K."/>
            <person name="Davey J."/>
            <person name="Forrester S."/>
        </authorList>
    </citation>
    <scope>NUCLEOTIDE SEQUENCE [LARGE SCALE GENOMIC DNA]</scope>
    <source>
        <strain evidence="10">Crithidia deanei Carvalho (ATCC PRA-265)</strain>
    </source>
</reference>
<dbReference type="PROSITE" id="PS51722">
    <property type="entry name" value="G_TR_2"/>
    <property type="match status" value="1"/>
</dbReference>
<dbReference type="InterPro" id="IPR027417">
    <property type="entry name" value="P-loop_NTPase"/>
</dbReference>
<evidence type="ECO:0000256" key="5">
    <source>
        <dbReference type="ARBA" id="ARBA00023134"/>
    </source>
</evidence>
<comment type="similarity">
    <text evidence="1">Belongs to the TRAFAC class translation factor GTPase superfamily. Classic translation factor GTPase family. IF-2 subfamily.</text>
</comment>
<name>A0A7G2CHM4_9TRYP</name>
<dbReference type="SUPFAM" id="SSF52540">
    <property type="entry name" value="P-loop containing nucleoside triphosphate hydrolases"/>
    <property type="match status" value="1"/>
</dbReference>
<keyword evidence="4" id="KW-0648">Protein biosynthesis</keyword>
<evidence type="ECO:0000256" key="4">
    <source>
        <dbReference type="ARBA" id="ARBA00022917"/>
    </source>
</evidence>
<dbReference type="GO" id="GO:0003746">
    <property type="term" value="F:translation elongation factor activity"/>
    <property type="evidence" value="ECO:0007669"/>
    <property type="project" value="UniProtKB-KW"/>
</dbReference>
<dbReference type="InterPro" id="IPR005225">
    <property type="entry name" value="Small_GTP-bd"/>
</dbReference>
<dbReference type="CDD" id="cd03692">
    <property type="entry name" value="mtIF2_IVc"/>
    <property type="match status" value="1"/>
</dbReference>
<keyword evidence="2" id="KW-0396">Initiation factor</keyword>
<dbReference type="CDD" id="cd01887">
    <property type="entry name" value="IF2_eIF5B"/>
    <property type="match status" value="1"/>
</dbReference>
<dbReference type="InterPro" id="IPR015760">
    <property type="entry name" value="TIF_IF2"/>
</dbReference>
<dbReference type="SUPFAM" id="SSF50447">
    <property type="entry name" value="Translation proteins"/>
    <property type="match status" value="2"/>
</dbReference>
<dbReference type="GO" id="GO:0005737">
    <property type="term" value="C:cytoplasm"/>
    <property type="evidence" value="ECO:0007669"/>
    <property type="project" value="TreeGrafter"/>
</dbReference>
<dbReference type="PANTHER" id="PTHR43381">
    <property type="entry name" value="TRANSLATION INITIATION FACTOR IF-2-RELATED"/>
    <property type="match status" value="1"/>
</dbReference>
<feature type="region of interest" description="Disordered" evidence="7">
    <location>
        <begin position="768"/>
        <end position="794"/>
    </location>
</feature>
<dbReference type="VEuPathDB" id="TriTrypDB:ADEAN_000596000"/>
<keyword evidence="10" id="KW-1185">Reference proteome</keyword>
<dbReference type="GO" id="GO:0003743">
    <property type="term" value="F:translation initiation factor activity"/>
    <property type="evidence" value="ECO:0007669"/>
    <property type="project" value="UniProtKB-KW"/>
</dbReference>
<keyword evidence="3" id="KW-0547">Nucleotide-binding</keyword>
<organism evidence="9 10">
    <name type="scientific">Angomonas deanei</name>
    <dbReference type="NCBI Taxonomy" id="59799"/>
    <lineage>
        <taxon>Eukaryota</taxon>
        <taxon>Discoba</taxon>
        <taxon>Euglenozoa</taxon>
        <taxon>Kinetoplastea</taxon>
        <taxon>Metakinetoplastina</taxon>
        <taxon>Trypanosomatida</taxon>
        <taxon>Trypanosomatidae</taxon>
        <taxon>Strigomonadinae</taxon>
        <taxon>Angomonas</taxon>
    </lineage>
</organism>
<keyword evidence="5" id="KW-0342">GTP-binding</keyword>
<evidence type="ECO:0000313" key="10">
    <source>
        <dbReference type="Proteomes" id="UP000515908"/>
    </source>
</evidence>
<feature type="region of interest" description="Disordered" evidence="7">
    <location>
        <begin position="159"/>
        <end position="182"/>
    </location>
</feature>
<evidence type="ECO:0000256" key="2">
    <source>
        <dbReference type="ARBA" id="ARBA00022540"/>
    </source>
</evidence>
<accession>A0A7G2CHM4</accession>
<dbReference type="NCBIfam" id="TIGR00231">
    <property type="entry name" value="small_GTP"/>
    <property type="match status" value="1"/>
</dbReference>
<dbReference type="EMBL" id="LR877155">
    <property type="protein sequence ID" value="CAD2218471.1"/>
    <property type="molecule type" value="Genomic_DNA"/>
</dbReference>
<dbReference type="InterPro" id="IPR000178">
    <property type="entry name" value="TF_IF2_bacterial-like"/>
</dbReference>
<evidence type="ECO:0000313" key="9">
    <source>
        <dbReference type="EMBL" id="CAD2218471.1"/>
    </source>
</evidence>
<feature type="domain" description="Tr-type G" evidence="8">
    <location>
        <begin position="231"/>
        <end position="403"/>
    </location>
</feature>
<protein>
    <recommendedName>
        <fullName evidence="6">Translation initiation factor IF-2, chloroplastic</fullName>
    </recommendedName>
</protein>
<feature type="compositionally biased region" description="Basic and acidic residues" evidence="7">
    <location>
        <begin position="768"/>
        <end position="782"/>
    </location>
</feature>
<dbReference type="SUPFAM" id="SSF52156">
    <property type="entry name" value="Initiation factor IF2/eIF5b, domain 3"/>
    <property type="match status" value="1"/>
</dbReference>
<proteinExistence type="inferred from homology"/>
<evidence type="ECO:0000256" key="7">
    <source>
        <dbReference type="SAM" id="MobiDB-lite"/>
    </source>
</evidence>
<dbReference type="PROSITE" id="PS01176">
    <property type="entry name" value="IF2"/>
    <property type="match status" value="1"/>
</dbReference>
<sequence>MPLVAFNSLNGSAPSFYFSFTKQFFLFSHVKILKKSMKRCFSLLANNPRSTRACLTSLSMMQAVLTPRRYQSQSSVRTGLPFDDGEVDPRHTTAKNMRKLNPETMPHYVRSAIQNDRREMGLGEVVDWSEFAQDAIYIPTRSGPLWVGKDDPRAQRLVRRKEKMKKQPLQKSRRKPGPDMAKELENHPLREYFTTATNLQDPLSVANNLHRAGLLKEYDIKHTASRINYVPRPPVVSIMGHVDHGKTTLLDYLRRTNVASGEAGGITQNVGAFTVKTPSNKTITFIDTPGHAAFTSMREVGASANDMIIMVVSAADGVQPQTKEVIEIANRSGTPMIVAITKIDRQPKCDFIKDQLRECGIELEEDGGDVQLVKICARDGTGIPELLDAIDLQGELCEISTPEPSRAELTVIESRRTDTHEIAAVVRCGTVKPRQVFVAGIVFGVVKKVLNEFGETVEGAGPSTPVILQGFTAHPKPGSVLLQVSSEQHAQKYYYFMNEVFKTEGGRESYLQLMNQEQKGNLYNRKPDNNLIRSYSTKPYVIACRAATFGMLQAMMKMIYDLPRLDGVSMEIKITEVGGLRDYDVALMGGSGQPTCIMVFGNTVDENILDIPSHVVVHRFNVLYHGIEMLKETLVRALPKISKTRVMAVAECLQTFKASQSGKTGNAGGMRVIKGTLVASHLTFRVYRKKTSFLKKMTNDTTAEEERELVYDGQMKELRRFKDLVPSVEEGLECGVILFDEFSFRVGDILEQYEVYEEERDVAEEYEAAEKREKAIREQAEREDADAAIDPVDETKAQEEALLEKLKSMPGH</sequence>
<dbReference type="AlphaFoldDB" id="A0A7G2CHM4"/>
<evidence type="ECO:0000256" key="6">
    <source>
        <dbReference type="ARBA" id="ARBA00044105"/>
    </source>
</evidence>
<evidence type="ECO:0000259" key="8">
    <source>
        <dbReference type="PROSITE" id="PS51722"/>
    </source>
</evidence>
<dbReference type="InterPro" id="IPR036925">
    <property type="entry name" value="TIF_IF2_dom3_sf"/>
</dbReference>